<protein>
    <recommendedName>
        <fullName evidence="2">DUF4395 domain-containing protein</fullName>
    </recommendedName>
</protein>
<keyword evidence="1" id="KW-0812">Transmembrane</keyword>
<keyword evidence="1" id="KW-1133">Transmembrane helix</keyword>
<sequence length="128" mass="13947">MVILSVVSYVQMTPHSTEIGTVRWTKLKSALQTLYTIICYDTLAGATLGLATTPTGIIGAVLSTYVLKQSPEWKNSRPKRFAWTFGLVLLVFCMLLGCIIPGVQFELGVISAAGVCMVQTWLEISLGF</sequence>
<comment type="caution">
    <text evidence="3">The sequence shown here is derived from an EMBL/GenBank/DDBJ whole genome shotgun (WGS) entry which is preliminary data.</text>
</comment>
<dbReference type="InterPro" id="IPR025508">
    <property type="entry name" value="DUF4395"/>
</dbReference>
<dbReference type="AlphaFoldDB" id="A0A813JN81"/>
<organism evidence="3 4">
    <name type="scientific">Polarella glacialis</name>
    <name type="common">Dinoflagellate</name>
    <dbReference type="NCBI Taxonomy" id="89957"/>
    <lineage>
        <taxon>Eukaryota</taxon>
        <taxon>Sar</taxon>
        <taxon>Alveolata</taxon>
        <taxon>Dinophyceae</taxon>
        <taxon>Suessiales</taxon>
        <taxon>Suessiaceae</taxon>
        <taxon>Polarella</taxon>
    </lineage>
</organism>
<reference evidence="3" key="1">
    <citation type="submission" date="2021-02" db="EMBL/GenBank/DDBJ databases">
        <authorList>
            <person name="Dougan E. K."/>
            <person name="Rhodes N."/>
            <person name="Thang M."/>
            <person name="Chan C."/>
        </authorList>
    </citation>
    <scope>NUCLEOTIDE SEQUENCE</scope>
</reference>
<name>A0A813JN81_POLGL</name>
<gene>
    <name evidence="3" type="ORF">PGLA2088_LOCUS21384</name>
</gene>
<dbReference type="EMBL" id="CAJNNW010025767">
    <property type="protein sequence ID" value="CAE8679491.1"/>
    <property type="molecule type" value="Genomic_DNA"/>
</dbReference>
<feature type="domain" description="DUF4395" evidence="2">
    <location>
        <begin position="27"/>
        <end position="128"/>
    </location>
</feature>
<evidence type="ECO:0000256" key="1">
    <source>
        <dbReference type="SAM" id="Phobius"/>
    </source>
</evidence>
<accession>A0A813JN81</accession>
<proteinExistence type="predicted"/>
<keyword evidence="1" id="KW-0472">Membrane</keyword>
<evidence type="ECO:0000313" key="4">
    <source>
        <dbReference type="Proteomes" id="UP000626109"/>
    </source>
</evidence>
<dbReference type="Proteomes" id="UP000626109">
    <property type="component" value="Unassembled WGS sequence"/>
</dbReference>
<dbReference type="Pfam" id="PF14340">
    <property type="entry name" value="DUF4395"/>
    <property type="match status" value="1"/>
</dbReference>
<evidence type="ECO:0000259" key="2">
    <source>
        <dbReference type="Pfam" id="PF14340"/>
    </source>
</evidence>
<feature type="transmembrane region" description="Helical" evidence="1">
    <location>
        <begin position="81"/>
        <end position="103"/>
    </location>
</feature>
<evidence type="ECO:0000313" key="3">
    <source>
        <dbReference type="EMBL" id="CAE8679491.1"/>
    </source>
</evidence>